<feature type="region of interest" description="Disordered" evidence="1">
    <location>
        <begin position="19"/>
        <end position="39"/>
    </location>
</feature>
<accession>A0ABV6DJM6</accession>
<evidence type="ECO:0000313" key="2">
    <source>
        <dbReference type="EMBL" id="MFC0212864.1"/>
    </source>
</evidence>
<proteinExistence type="predicted"/>
<keyword evidence="3" id="KW-1185">Reference proteome</keyword>
<sequence>MMTVKMERETCTTMSIDHSSWRKSLRNNSQQGGTSDDATLKPIPYEKVETWLKSYKDWKARLKYLQSELTYIPELTRTLNMVAAHSSGRKQETVLRTVIQRIQITEHEIPLLLSRIGLIDYAFSALTPEESLFIRLRYIDNLAPSDAMSRLALSRRAYFYLRKRILRKIYMKIKDRAILLDFESFEED</sequence>
<evidence type="ECO:0000256" key="1">
    <source>
        <dbReference type="SAM" id="MobiDB-lite"/>
    </source>
</evidence>
<organism evidence="2 3">
    <name type="scientific">Paenibacillus chartarius</name>
    <dbReference type="NCBI Taxonomy" id="747481"/>
    <lineage>
        <taxon>Bacteria</taxon>
        <taxon>Bacillati</taxon>
        <taxon>Bacillota</taxon>
        <taxon>Bacilli</taxon>
        <taxon>Bacillales</taxon>
        <taxon>Paenibacillaceae</taxon>
        <taxon>Paenibacillus</taxon>
    </lineage>
</organism>
<comment type="caution">
    <text evidence="2">The sequence shown here is derived from an EMBL/GenBank/DDBJ whole genome shotgun (WGS) entry which is preliminary data.</text>
</comment>
<protein>
    <recommendedName>
        <fullName evidence="4">Transcriptional regulator</fullName>
    </recommendedName>
</protein>
<evidence type="ECO:0000313" key="3">
    <source>
        <dbReference type="Proteomes" id="UP001589776"/>
    </source>
</evidence>
<dbReference type="Proteomes" id="UP001589776">
    <property type="component" value="Unassembled WGS sequence"/>
</dbReference>
<reference evidence="2 3" key="1">
    <citation type="submission" date="2024-09" db="EMBL/GenBank/DDBJ databases">
        <authorList>
            <person name="Sun Q."/>
            <person name="Mori K."/>
        </authorList>
    </citation>
    <scope>NUCLEOTIDE SEQUENCE [LARGE SCALE GENOMIC DNA]</scope>
    <source>
        <strain evidence="2 3">CCM 7759</strain>
    </source>
</reference>
<name>A0ABV6DJM6_9BACL</name>
<dbReference type="EMBL" id="JBHLWN010000039">
    <property type="protein sequence ID" value="MFC0212864.1"/>
    <property type="molecule type" value="Genomic_DNA"/>
</dbReference>
<evidence type="ECO:0008006" key="4">
    <source>
        <dbReference type="Google" id="ProtNLM"/>
    </source>
</evidence>
<gene>
    <name evidence="2" type="ORF">ACFFK0_10365</name>
</gene>
<feature type="compositionally biased region" description="Polar residues" evidence="1">
    <location>
        <begin position="26"/>
        <end position="37"/>
    </location>
</feature>
<dbReference type="RefSeq" id="WP_377470093.1">
    <property type="nucleotide sequence ID" value="NZ_JBHLWN010000039.1"/>
</dbReference>